<dbReference type="GO" id="GO:0000055">
    <property type="term" value="P:ribosomal large subunit export from nucleus"/>
    <property type="evidence" value="ECO:0007669"/>
    <property type="project" value="TreeGrafter"/>
</dbReference>
<reference evidence="3 4" key="1">
    <citation type="submission" date="2019-01" db="EMBL/GenBank/DDBJ databases">
        <title>Genome sequencing of the rare red list fungi Fomitopsis rosea.</title>
        <authorList>
            <person name="Buettner E."/>
            <person name="Kellner H."/>
        </authorList>
    </citation>
    <scope>NUCLEOTIDE SEQUENCE [LARGE SCALE GENOMIC DNA]</scope>
    <source>
        <strain evidence="3 4">DSM 105464</strain>
    </source>
</reference>
<dbReference type="PANTHER" id="PTHR12746">
    <property type="entry name" value="NONSENSE-MEDIATED MRNA DECAY PROTEIN 3"/>
    <property type="match status" value="1"/>
</dbReference>
<gene>
    <name evidence="3" type="ORF">EVJ58_g7582</name>
</gene>
<feature type="domain" description="60S ribosomal export protein NMD3 OB-fold" evidence="2">
    <location>
        <begin position="56"/>
        <end position="89"/>
    </location>
</feature>
<dbReference type="STRING" id="34475.A0A4Y9Y434"/>
<dbReference type="AlphaFoldDB" id="A0A4Y9Y434"/>
<evidence type="ECO:0000313" key="3">
    <source>
        <dbReference type="EMBL" id="TFY56533.1"/>
    </source>
</evidence>
<name>A0A4Y9Y434_9APHY</name>
<accession>A0A4Y9Y434</accession>
<evidence type="ECO:0000259" key="2">
    <source>
        <dbReference type="Pfam" id="PF21192"/>
    </source>
</evidence>
<evidence type="ECO:0000313" key="4">
    <source>
        <dbReference type="Proteomes" id="UP000298390"/>
    </source>
</evidence>
<protein>
    <recommendedName>
        <fullName evidence="2">60S ribosomal export protein NMD3 OB-fold domain-containing protein</fullName>
    </recommendedName>
</protein>
<dbReference type="InterPro" id="IPR039768">
    <property type="entry name" value="Nmd3"/>
</dbReference>
<dbReference type="GO" id="GO:0005737">
    <property type="term" value="C:cytoplasm"/>
    <property type="evidence" value="ECO:0007669"/>
    <property type="project" value="TreeGrafter"/>
</dbReference>
<dbReference type="GO" id="GO:0043023">
    <property type="term" value="F:ribosomal large subunit binding"/>
    <property type="evidence" value="ECO:0007669"/>
    <property type="project" value="InterPro"/>
</dbReference>
<feature type="region of interest" description="Disordered" evidence="1">
    <location>
        <begin position="194"/>
        <end position="213"/>
    </location>
</feature>
<dbReference type="Proteomes" id="UP000298390">
    <property type="component" value="Unassembled WGS sequence"/>
</dbReference>
<dbReference type="EMBL" id="SEKV01000496">
    <property type="protein sequence ID" value="TFY56533.1"/>
    <property type="molecule type" value="Genomic_DNA"/>
</dbReference>
<dbReference type="GO" id="GO:0005634">
    <property type="term" value="C:nucleus"/>
    <property type="evidence" value="ECO:0007669"/>
    <property type="project" value="TreeGrafter"/>
</dbReference>
<proteinExistence type="predicted"/>
<evidence type="ECO:0000256" key="1">
    <source>
        <dbReference type="SAM" id="MobiDB-lite"/>
    </source>
</evidence>
<comment type="caution">
    <text evidence="3">The sequence shown here is derived from an EMBL/GenBank/DDBJ whole genome shotgun (WGS) entry which is preliminary data.</text>
</comment>
<organism evidence="3 4">
    <name type="scientific">Rhodofomes roseus</name>
    <dbReference type="NCBI Taxonomy" id="34475"/>
    <lineage>
        <taxon>Eukaryota</taxon>
        <taxon>Fungi</taxon>
        <taxon>Dikarya</taxon>
        <taxon>Basidiomycota</taxon>
        <taxon>Agaricomycotina</taxon>
        <taxon>Agaricomycetes</taxon>
        <taxon>Polyporales</taxon>
        <taxon>Rhodofomes</taxon>
    </lineage>
</organism>
<dbReference type="InterPro" id="IPR048898">
    <property type="entry name" value="OB_NMD3"/>
</dbReference>
<dbReference type="Pfam" id="PF21192">
    <property type="entry name" value="OB_NMD3"/>
    <property type="match status" value="1"/>
</dbReference>
<dbReference type="PANTHER" id="PTHR12746:SF2">
    <property type="entry name" value="60S RIBOSOMAL EXPORT PROTEIN NMD3"/>
    <property type="match status" value="1"/>
</dbReference>
<sequence>MHIDVDESGTSTGVPIVGVDAACLHFLDPATLQFVDIPDASYWRTPFESLAGVADLVEFTVLDVEPSGQTRGKSVLADAQVALSGAFASAAAPRTTPWTAPRTAAWPHRFSTPAPTSAPSSSPATAALGYYLTNANFNSDAFGSLPAHRVPDAFGSLPVHRVPDVILVKKAYPNCRLKKNKPRNWRLRSIAREASEEGDTSADRGVVGPMGGRDKKKVEEDYELFLRDLEEDEEMRCAVNLYHAKDARPTLPHPRWRALFRRRRGAGMALRKLSTCLARRSVRRTSIRGGDDYKGWK</sequence>